<dbReference type="AlphaFoldDB" id="A0A8T0IFQ5"/>
<keyword evidence="2" id="KW-1185">Reference proteome</keyword>
<gene>
    <name evidence="1" type="ORF">KC19_3G002900</name>
</gene>
<comment type="caution">
    <text evidence="1">The sequence shown here is derived from an EMBL/GenBank/DDBJ whole genome shotgun (WGS) entry which is preliminary data.</text>
</comment>
<accession>A0A8T0IFQ5</accession>
<proteinExistence type="predicted"/>
<organism evidence="1 2">
    <name type="scientific">Ceratodon purpureus</name>
    <name type="common">Fire moss</name>
    <name type="synonym">Dicranum purpureum</name>
    <dbReference type="NCBI Taxonomy" id="3225"/>
    <lineage>
        <taxon>Eukaryota</taxon>
        <taxon>Viridiplantae</taxon>
        <taxon>Streptophyta</taxon>
        <taxon>Embryophyta</taxon>
        <taxon>Bryophyta</taxon>
        <taxon>Bryophytina</taxon>
        <taxon>Bryopsida</taxon>
        <taxon>Dicranidae</taxon>
        <taxon>Pseudoditrichales</taxon>
        <taxon>Ditrichaceae</taxon>
        <taxon>Ceratodon</taxon>
    </lineage>
</organism>
<reference evidence="1" key="1">
    <citation type="submission" date="2020-06" db="EMBL/GenBank/DDBJ databases">
        <title>WGS assembly of Ceratodon purpureus strain R40.</title>
        <authorList>
            <person name="Carey S.B."/>
            <person name="Jenkins J."/>
            <person name="Shu S."/>
            <person name="Lovell J.T."/>
            <person name="Sreedasyam A."/>
            <person name="Maumus F."/>
            <person name="Tiley G.P."/>
            <person name="Fernandez-Pozo N."/>
            <person name="Barry K."/>
            <person name="Chen C."/>
            <person name="Wang M."/>
            <person name="Lipzen A."/>
            <person name="Daum C."/>
            <person name="Saski C.A."/>
            <person name="Payton A.C."/>
            <person name="Mcbreen J.C."/>
            <person name="Conrad R.E."/>
            <person name="Kollar L.M."/>
            <person name="Olsson S."/>
            <person name="Huttunen S."/>
            <person name="Landis J.B."/>
            <person name="Wickett N.J."/>
            <person name="Johnson M.G."/>
            <person name="Rensing S.A."/>
            <person name="Grimwood J."/>
            <person name="Schmutz J."/>
            <person name="Mcdaniel S.F."/>
        </authorList>
    </citation>
    <scope>NUCLEOTIDE SEQUENCE</scope>
    <source>
        <strain evidence="1">R40</strain>
    </source>
</reference>
<evidence type="ECO:0000313" key="1">
    <source>
        <dbReference type="EMBL" id="KAG0581716.1"/>
    </source>
</evidence>
<dbReference type="EMBL" id="CM026423">
    <property type="protein sequence ID" value="KAG0581716.1"/>
    <property type="molecule type" value="Genomic_DNA"/>
</dbReference>
<sequence length="80" mass="9474">MSYPFHHILQKVVTSSVYFNFLEFRVIQISSKNVLVLIDAVFMTTRKLPFASQMLQPGKKMKHYFIFNNFQQILVLFSNI</sequence>
<evidence type="ECO:0000313" key="2">
    <source>
        <dbReference type="Proteomes" id="UP000822688"/>
    </source>
</evidence>
<protein>
    <submittedName>
        <fullName evidence="1">Uncharacterized protein</fullName>
    </submittedName>
</protein>
<name>A0A8T0IFQ5_CERPU</name>
<dbReference type="Proteomes" id="UP000822688">
    <property type="component" value="Chromosome 3"/>
</dbReference>